<dbReference type="RefSeq" id="XP_001218393.1">
    <property type="nucleotide sequence ID" value="XM_001218392.1"/>
</dbReference>
<dbReference type="SUPFAM" id="SSF88697">
    <property type="entry name" value="PUA domain-like"/>
    <property type="match status" value="1"/>
</dbReference>
<keyword evidence="3" id="KW-1133">Transmembrane helix</keyword>
<dbReference type="VEuPathDB" id="FungiDB:ATEG_09771"/>
<dbReference type="InterPro" id="IPR036259">
    <property type="entry name" value="MFS_trans_sf"/>
</dbReference>
<dbReference type="EMBL" id="CH476608">
    <property type="protein sequence ID" value="EAU29962.1"/>
    <property type="molecule type" value="Genomic_DNA"/>
</dbReference>
<sequence>MSSNEMEPDNDLVFPDGGWRAWSVVLGSWCAMVPSFGLMNTLGVFEAWLADHQLRDYSKASIGWIFSLYMFFLYFGSVQVGLHVEYYQFMLGFSVLGGISSSMVFTPSIACIAHWFLRRRALATGVAATAGGIGGIVFPVLISNLIGRLGFPWTIRIIGFISAIFCSLSVALLRTRLPLNPMQKGTVDVRALKELRFALLTAAIVLIDFALLLPLTYLPSYAQSQGLGDSFAYNLSSILNGASILGRIVPGYFADRFGRFNIMIVTTFICAVLILALWLPSQSNKAATVAFAVLFGFWSGTAISLAPVCVAQISKTEEFGKRYGTAYFLVSIGSLIAIPIAGELLKVRKATTSQEDYTGVILLCGIAYACAFVFFILSRAGVGKRLLMPSAMNPQGECFLHSDVILPMRDPYMDQVIDGTKNYEFRRYRLSPGVRRIWFYRTAPHSSITHACETLPVRTRNHGDAPVSEDGLGNVEFNTRHPDCAGYDFTYKMVTVYELRNPITLNEMKEKHGFKPAPRGFVYLPKSISDCHHWKQQN</sequence>
<dbReference type="CDD" id="cd17352">
    <property type="entry name" value="MFS_MCT_SLC16"/>
    <property type="match status" value="1"/>
</dbReference>
<dbReference type="InterPro" id="IPR050327">
    <property type="entry name" value="Proton-linked_MCT"/>
</dbReference>
<feature type="transmembrane region" description="Helical" evidence="3">
    <location>
        <begin position="357"/>
        <end position="377"/>
    </location>
</feature>
<gene>
    <name evidence="4" type="ORF">ATEG_09771</name>
</gene>
<name>Q0C963_ASPTN</name>
<evidence type="ECO:0000313" key="5">
    <source>
        <dbReference type="Proteomes" id="UP000007963"/>
    </source>
</evidence>
<feature type="transmembrane region" description="Helical" evidence="3">
    <location>
        <begin position="260"/>
        <end position="279"/>
    </location>
</feature>
<feature type="transmembrane region" description="Helical" evidence="3">
    <location>
        <begin position="325"/>
        <end position="345"/>
    </location>
</feature>
<dbReference type="InterPro" id="IPR015947">
    <property type="entry name" value="PUA-like_sf"/>
</dbReference>
<evidence type="ECO:0008006" key="6">
    <source>
        <dbReference type="Google" id="ProtNLM"/>
    </source>
</evidence>
<evidence type="ECO:0000256" key="1">
    <source>
        <dbReference type="ARBA" id="ARBA00004141"/>
    </source>
</evidence>
<comment type="similarity">
    <text evidence="2">Belongs to the major facilitator superfamily. Monocarboxylate porter (TC 2.A.1.13) family.</text>
</comment>
<feature type="transmembrane region" description="Helical" evidence="3">
    <location>
        <begin position="230"/>
        <end position="248"/>
    </location>
</feature>
<evidence type="ECO:0000256" key="3">
    <source>
        <dbReference type="SAM" id="Phobius"/>
    </source>
</evidence>
<dbReference type="Proteomes" id="UP000007963">
    <property type="component" value="Unassembled WGS sequence"/>
</dbReference>
<comment type="subcellular location">
    <subcellularLocation>
        <location evidence="1">Membrane</location>
        <topology evidence="1">Multi-pass membrane protein</topology>
    </subcellularLocation>
</comment>
<evidence type="ECO:0000256" key="2">
    <source>
        <dbReference type="ARBA" id="ARBA00006727"/>
    </source>
</evidence>
<feature type="transmembrane region" description="Helical" evidence="3">
    <location>
        <begin position="122"/>
        <end position="147"/>
    </location>
</feature>
<reference evidence="5" key="1">
    <citation type="submission" date="2005-09" db="EMBL/GenBank/DDBJ databases">
        <title>Annotation of the Aspergillus terreus NIH2624 genome.</title>
        <authorList>
            <person name="Birren B.W."/>
            <person name="Lander E.S."/>
            <person name="Galagan J.E."/>
            <person name="Nusbaum C."/>
            <person name="Devon K."/>
            <person name="Henn M."/>
            <person name="Ma L.-J."/>
            <person name="Jaffe D.B."/>
            <person name="Butler J."/>
            <person name="Alvarez P."/>
            <person name="Gnerre S."/>
            <person name="Grabherr M."/>
            <person name="Kleber M."/>
            <person name="Mauceli E.W."/>
            <person name="Brockman W."/>
            <person name="Rounsley S."/>
            <person name="Young S.K."/>
            <person name="LaButti K."/>
            <person name="Pushparaj V."/>
            <person name="DeCaprio D."/>
            <person name="Crawford M."/>
            <person name="Koehrsen M."/>
            <person name="Engels R."/>
            <person name="Montgomery P."/>
            <person name="Pearson M."/>
            <person name="Howarth C."/>
            <person name="Larson L."/>
            <person name="Luoma S."/>
            <person name="White J."/>
            <person name="Alvarado L."/>
            <person name="Kodira C.D."/>
            <person name="Zeng Q."/>
            <person name="Oleary S."/>
            <person name="Yandava C."/>
            <person name="Denning D.W."/>
            <person name="Nierman W.C."/>
            <person name="Milne T."/>
            <person name="Madden K."/>
        </authorList>
    </citation>
    <scope>NUCLEOTIDE SEQUENCE [LARGE SCALE GENOMIC DNA]</scope>
    <source>
        <strain evidence="5">NIH 2624 / FGSC A1156</strain>
    </source>
</reference>
<dbReference type="SUPFAM" id="SSF103473">
    <property type="entry name" value="MFS general substrate transporter"/>
    <property type="match status" value="1"/>
</dbReference>
<protein>
    <recommendedName>
        <fullName evidence="6">Major facilitator superfamily (MFS) profile domain-containing protein</fullName>
    </recommendedName>
</protein>
<dbReference type="Gene3D" id="1.20.1250.20">
    <property type="entry name" value="MFS general substrate transporter like domains"/>
    <property type="match status" value="1"/>
</dbReference>
<feature type="transmembrane region" description="Helical" evidence="3">
    <location>
        <begin position="195"/>
        <end position="218"/>
    </location>
</feature>
<feature type="transmembrane region" description="Helical" evidence="3">
    <location>
        <begin position="20"/>
        <end position="49"/>
    </location>
</feature>
<dbReference type="GO" id="GO:0016020">
    <property type="term" value="C:membrane"/>
    <property type="evidence" value="ECO:0007669"/>
    <property type="project" value="UniProtKB-SubCell"/>
</dbReference>
<dbReference type="GeneID" id="4354114"/>
<organism evidence="4 5">
    <name type="scientific">Aspergillus terreus (strain NIH 2624 / FGSC A1156)</name>
    <dbReference type="NCBI Taxonomy" id="341663"/>
    <lineage>
        <taxon>Eukaryota</taxon>
        <taxon>Fungi</taxon>
        <taxon>Dikarya</taxon>
        <taxon>Ascomycota</taxon>
        <taxon>Pezizomycotina</taxon>
        <taxon>Eurotiomycetes</taxon>
        <taxon>Eurotiomycetidae</taxon>
        <taxon>Eurotiales</taxon>
        <taxon>Aspergillaceae</taxon>
        <taxon>Aspergillus</taxon>
        <taxon>Aspergillus subgen. Circumdati</taxon>
    </lineage>
</organism>
<accession>Q0C963</accession>
<dbReference type="HOGENOM" id="CLU_506191_0_0_1"/>
<dbReference type="eggNOG" id="KOG2504">
    <property type="taxonomic scope" value="Eukaryota"/>
</dbReference>
<feature type="transmembrane region" description="Helical" evidence="3">
    <location>
        <begin position="86"/>
        <end position="110"/>
    </location>
</feature>
<feature type="transmembrane region" description="Helical" evidence="3">
    <location>
        <begin position="153"/>
        <end position="174"/>
    </location>
</feature>
<keyword evidence="3" id="KW-0812">Transmembrane</keyword>
<dbReference type="OrthoDB" id="410267at2759"/>
<feature type="transmembrane region" description="Helical" evidence="3">
    <location>
        <begin position="61"/>
        <end position="80"/>
    </location>
</feature>
<feature type="transmembrane region" description="Helical" evidence="3">
    <location>
        <begin position="291"/>
        <end position="313"/>
    </location>
</feature>
<dbReference type="PANTHER" id="PTHR11360">
    <property type="entry name" value="MONOCARBOXYLATE TRANSPORTER"/>
    <property type="match status" value="1"/>
</dbReference>
<dbReference type="PANTHER" id="PTHR11360:SF177">
    <property type="entry name" value="RIBOFLAVIN TRANSPORTER MCH5"/>
    <property type="match status" value="1"/>
</dbReference>
<dbReference type="InterPro" id="IPR011701">
    <property type="entry name" value="MFS"/>
</dbReference>
<dbReference type="GO" id="GO:0022857">
    <property type="term" value="F:transmembrane transporter activity"/>
    <property type="evidence" value="ECO:0007669"/>
    <property type="project" value="InterPro"/>
</dbReference>
<dbReference type="AlphaFoldDB" id="Q0C963"/>
<proteinExistence type="inferred from homology"/>
<keyword evidence="3" id="KW-0472">Membrane</keyword>
<evidence type="ECO:0000313" key="4">
    <source>
        <dbReference type="EMBL" id="EAU29962.1"/>
    </source>
</evidence>
<dbReference type="OMA" id="IACIAHW"/>
<dbReference type="Pfam" id="PF07690">
    <property type="entry name" value="MFS_1"/>
    <property type="match status" value="1"/>
</dbReference>